<reference evidence="10 12" key="1">
    <citation type="journal article" date="2011" name="Nature">
        <title>The Medicago genome provides insight into the evolution of rhizobial symbioses.</title>
        <authorList>
            <person name="Young N.D."/>
            <person name="Debelle F."/>
            <person name="Oldroyd G.E."/>
            <person name="Geurts R."/>
            <person name="Cannon S.B."/>
            <person name="Udvardi M.K."/>
            <person name="Benedito V.A."/>
            <person name="Mayer K.F."/>
            <person name="Gouzy J."/>
            <person name="Schoof H."/>
            <person name="Van de Peer Y."/>
            <person name="Proost S."/>
            <person name="Cook D.R."/>
            <person name="Meyers B.C."/>
            <person name="Spannagl M."/>
            <person name="Cheung F."/>
            <person name="De Mita S."/>
            <person name="Krishnakumar V."/>
            <person name="Gundlach H."/>
            <person name="Zhou S."/>
            <person name="Mudge J."/>
            <person name="Bharti A.K."/>
            <person name="Murray J.D."/>
            <person name="Naoumkina M.A."/>
            <person name="Rosen B."/>
            <person name="Silverstein K.A."/>
            <person name="Tang H."/>
            <person name="Rombauts S."/>
            <person name="Zhao P.X."/>
            <person name="Zhou P."/>
            <person name="Barbe V."/>
            <person name="Bardou P."/>
            <person name="Bechner M."/>
            <person name="Bellec A."/>
            <person name="Berger A."/>
            <person name="Berges H."/>
            <person name="Bidwell S."/>
            <person name="Bisseling T."/>
            <person name="Choisne N."/>
            <person name="Couloux A."/>
            <person name="Denny R."/>
            <person name="Deshpande S."/>
            <person name="Dai X."/>
            <person name="Doyle J.J."/>
            <person name="Dudez A.M."/>
            <person name="Farmer A.D."/>
            <person name="Fouteau S."/>
            <person name="Franken C."/>
            <person name="Gibelin C."/>
            <person name="Gish J."/>
            <person name="Goldstein S."/>
            <person name="Gonzalez A.J."/>
            <person name="Green P.J."/>
            <person name="Hallab A."/>
            <person name="Hartog M."/>
            <person name="Hua A."/>
            <person name="Humphray S.J."/>
            <person name="Jeong D.H."/>
            <person name="Jing Y."/>
            <person name="Jocker A."/>
            <person name="Kenton S.M."/>
            <person name="Kim D.J."/>
            <person name="Klee K."/>
            <person name="Lai H."/>
            <person name="Lang C."/>
            <person name="Lin S."/>
            <person name="Macmil S.L."/>
            <person name="Magdelenat G."/>
            <person name="Matthews L."/>
            <person name="McCorrison J."/>
            <person name="Monaghan E.L."/>
            <person name="Mun J.H."/>
            <person name="Najar F.Z."/>
            <person name="Nicholson C."/>
            <person name="Noirot C."/>
            <person name="O'Bleness M."/>
            <person name="Paule C.R."/>
            <person name="Poulain J."/>
            <person name="Prion F."/>
            <person name="Qin B."/>
            <person name="Qu C."/>
            <person name="Retzel E.F."/>
            <person name="Riddle C."/>
            <person name="Sallet E."/>
            <person name="Samain S."/>
            <person name="Samson N."/>
            <person name="Sanders I."/>
            <person name="Saurat O."/>
            <person name="Scarpelli C."/>
            <person name="Schiex T."/>
            <person name="Segurens B."/>
            <person name="Severin A.J."/>
            <person name="Sherrier D.J."/>
            <person name="Shi R."/>
            <person name="Sims S."/>
            <person name="Singer S.R."/>
            <person name="Sinharoy S."/>
            <person name="Sterck L."/>
            <person name="Viollet A."/>
            <person name="Wang B.B."/>
            <person name="Wang K."/>
            <person name="Wang M."/>
            <person name="Wang X."/>
            <person name="Warfsmann J."/>
            <person name="Weissenbach J."/>
            <person name="White D.D."/>
            <person name="White J.D."/>
            <person name="Wiley G.B."/>
            <person name="Wincker P."/>
            <person name="Xing Y."/>
            <person name="Yang L."/>
            <person name="Yao Z."/>
            <person name="Ying F."/>
            <person name="Zhai J."/>
            <person name="Zhou L."/>
            <person name="Zuber A."/>
            <person name="Denarie J."/>
            <person name="Dixon R.A."/>
            <person name="May G.D."/>
            <person name="Schwartz D.C."/>
            <person name="Rogers J."/>
            <person name="Quetier F."/>
            <person name="Town C.D."/>
            <person name="Roe B.A."/>
        </authorList>
    </citation>
    <scope>NUCLEOTIDE SEQUENCE [LARGE SCALE GENOMIC DNA]</scope>
    <source>
        <strain evidence="10">A17</strain>
        <strain evidence="11 12">cv. Jemalong A17</strain>
    </source>
</reference>
<evidence type="ECO:0000256" key="2">
    <source>
        <dbReference type="ARBA" id="ARBA00010544"/>
    </source>
</evidence>
<dbReference type="EMBL" id="KL402819">
    <property type="protein sequence ID" value="KEH16787.1"/>
    <property type="molecule type" value="Genomic_DNA"/>
</dbReference>
<feature type="transmembrane region" description="Helical" evidence="9">
    <location>
        <begin position="165"/>
        <end position="187"/>
    </location>
</feature>
<keyword evidence="4 9" id="KW-0812">Transmembrane</keyword>
<comment type="subcellular location">
    <subcellularLocation>
        <location evidence="1">Membrane</location>
        <topology evidence="1">Multi-pass membrane protein</topology>
    </subcellularLocation>
</comment>
<dbReference type="GO" id="GO:1903607">
    <property type="term" value="P:cytochrome c biosynthetic process"/>
    <property type="evidence" value="ECO:0000318"/>
    <property type="project" value="GO_Central"/>
</dbReference>
<dbReference type="EnsemblPlants" id="KEH16787">
    <property type="protein sequence ID" value="KEH16787"/>
    <property type="gene ID" value="MTR_0094s0120"/>
</dbReference>
<dbReference type="GO" id="GO:0015232">
    <property type="term" value="F:heme transmembrane transporter activity"/>
    <property type="evidence" value="ECO:0007669"/>
    <property type="project" value="InterPro"/>
</dbReference>
<comment type="similarity">
    <text evidence="2">Belongs to the CcmB/CycW/HelB family.</text>
</comment>
<evidence type="ECO:0000256" key="5">
    <source>
        <dbReference type="ARBA" id="ARBA00022748"/>
    </source>
</evidence>
<name>A0A072THA4_MEDTR</name>
<evidence type="ECO:0000256" key="6">
    <source>
        <dbReference type="ARBA" id="ARBA00022989"/>
    </source>
</evidence>
<accession>A0A072THA4</accession>
<sequence length="360" mass="40177">MLLGKRGVTLNTNHEFFSIPPAPFARNEKEDGTLEFYYFNAFCLPKILLLQLVGHRVIQISCVLYGFPMLQLSYQFGRSRMDLLNILLGCLVFTLLCGIHSRLSLGITSNSGWNSSQNPTTSPTSLPPTVSRTSIESEWFHVLSSIGFQKDDIRWTFFSRSLNLLFTRLGFGGPAALAIVFLLLALFSAEEIPLWMYPSGADAGSEASVNQEQHEPSCPGGPAAPIQNGSASASTSSVEQSAPAAKPYIALLQLEGERKHLIDDIVDFVANKLEDPGQPQGPIYEQALRLVWYELEIDGSTNQDELQRWLVSLRENPRQYKSIFGFYKPGVFFFMKGILLLVIRPTSKLRWKSQDENSST</sequence>
<feature type="transmembrane region" description="Helical" evidence="9">
    <location>
        <begin position="83"/>
        <end position="103"/>
    </location>
</feature>
<reference evidence="10 12" key="2">
    <citation type="journal article" date="2014" name="BMC Genomics">
        <title>An improved genome release (version Mt4.0) for the model legume Medicago truncatula.</title>
        <authorList>
            <person name="Tang H."/>
            <person name="Krishnakumar V."/>
            <person name="Bidwell S."/>
            <person name="Rosen B."/>
            <person name="Chan A."/>
            <person name="Zhou S."/>
            <person name="Gentzbittel L."/>
            <person name="Childs K.L."/>
            <person name="Yandell M."/>
            <person name="Gundlach H."/>
            <person name="Mayer K.F."/>
            <person name="Schwartz D.C."/>
            <person name="Town C.D."/>
        </authorList>
    </citation>
    <scope>GENOME REANNOTATION</scope>
    <source>
        <strain evidence="10">A17</strain>
        <strain evidence="11 12">cv. Jemalong A17</strain>
    </source>
</reference>
<evidence type="ECO:0000256" key="7">
    <source>
        <dbReference type="ARBA" id="ARBA00023136"/>
    </source>
</evidence>
<dbReference type="GO" id="GO:0016020">
    <property type="term" value="C:membrane"/>
    <property type="evidence" value="ECO:0007669"/>
    <property type="project" value="UniProtKB-SubCell"/>
</dbReference>
<proteinExistence type="inferred from homology"/>
<dbReference type="eggNOG" id="ENOG502S23H">
    <property type="taxonomic scope" value="Eukaryota"/>
</dbReference>
<protein>
    <submittedName>
        <fullName evidence="10">Cytochrome C biogenesis protein B</fullName>
    </submittedName>
</protein>
<organism evidence="10 12">
    <name type="scientific">Medicago truncatula</name>
    <name type="common">Barrel medic</name>
    <name type="synonym">Medicago tribuloides</name>
    <dbReference type="NCBI Taxonomy" id="3880"/>
    <lineage>
        <taxon>Eukaryota</taxon>
        <taxon>Viridiplantae</taxon>
        <taxon>Streptophyta</taxon>
        <taxon>Embryophyta</taxon>
        <taxon>Tracheophyta</taxon>
        <taxon>Spermatophyta</taxon>
        <taxon>Magnoliopsida</taxon>
        <taxon>eudicotyledons</taxon>
        <taxon>Gunneridae</taxon>
        <taxon>Pentapetalae</taxon>
        <taxon>rosids</taxon>
        <taxon>fabids</taxon>
        <taxon>Fabales</taxon>
        <taxon>Fabaceae</taxon>
        <taxon>Papilionoideae</taxon>
        <taxon>50 kb inversion clade</taxon>
        <taxon>NPAAA clade</taxon>
        <taxon>Hologalegina</taxon>
        <taxon>IRL clade</taxon>
        <taxon>Trifolieae</taxon>
        <taxon>Medicago</taxon>
    </lineage>
</organism>
<keyword evidence="5" id="KW-0201">Cytochrome c-type biogenesis</keyword>
<dbReference type="HOGENOM" id="CLU_770239_0_0_1"/>
<reference evidence="11" key="3">
    <citation type="submission" date="2015-06" db="UniProtKB">
        <authorList>
            <consortium name="EnsemblPlants"/>
        </authorList>
    </citation>
    <scope>IDENTIFICATION</scope>
    <source>
        <strain evidence="11">cv. Jemalong A17</strain>
    </source>
</reference>
<keyword evidence="7 9" id="KW-0472">Membrane</keyword>
<dbReference type="STRING" id="3880.A0A072THA4"/>
<gene>
    <name evidence="10" type="ORF">MTR_0094s0120</name>
</gene>
<dbReference type="PANTHER" id="PTHR30070:SF1">
    <property type="entry name" value="CYTOCHROME C BIOGENESIS B-RELATED"/>
    <property type="match status" value="1"/>
</dbReference>
<evidence type="ECO:0000256" key="1">
    <source>
        <dbReference type="ARBA" id="ARBA00004141"/>
    </source>
</evidence>
<keyword evidence="6 9" id="KW-1133">Transmembrane helix</keyword>
<feature type="transmembrane region" description="Helical" evidence="9">
    <location>
        <begin position="324"/>
        <end position="343"/>
    </location>
</feature>
<evidence type="ECO:0000256" key="3">
    <source>
        <dbReference type="ARBA" id="ARBA00022448"/>
    </source>
</evidence>
<dbReference type="PANTHER" id="PTHR30070">
    <property type="entry name" value="HEME EXPORTER PROTEIN B"/>
    <property type="match status" value="1"/>
</dbReference>
<dbReference type="PaxDb" id="3880-AES58588"/>
<feature type="region of interest" description="Disordered" evidence="8">
    <location>
        <begin position="206"/>
        <end position="237"/>
    </location>
</feature>
<dbReference type="InterPro" id="IPR003544">
    <property type="entry name" value="Cyt_c_biogenesis_CcmB"/>
</dbReference>
<evidence type="ECO:0000313" key="12">
    <source>
        <dbReference type="Proteomes" id="UP000002051"/>
    </source>
</evidence>
<keyword evidence="12" id="KW-1185">Reference proteome</keyword>
<dbReference type="AlphaFoldDB" id="A0A072THA4"/>
<evidence type="ECO:0000313" key="11">
    <source>
        <dbReference type="EnsemblPlants" id="KEH16787"/>
    </source>
</evidence>
<evidence type="ECO:0000256" key="4">
    <source>
        <dbReference type="ARBA" id="ARBA00022692"/>
    </source>
</evidence>
<dbReference type="GO" id="GO:0017004">
    <property type="term" value="P:cytochrome complex assembly"/>
    <property type="evidence" value="ECO:0007669"/>
    <property type="project" value="UniProtKB-KW"/>
</dbReference>
<dbReference type="Proteomes" id="UP000002051">
    <property type="component" value="Unassembled WGS sequence"/>
</dbReference>
<keyword evidence="3" id="KW-0813">Transport</keyword>
<evidence type="ECO:0000313" key="10">
    <source>
        <dbReference type="EMBL" id="KEH16787.1"/>
    </source>
</evidence>
<evidence type="ECO:0000256" key="9">
    <source>
        <dbReference type="SAM" id="Phobius"/>
    </source>
</evidence>
<evidence type="ECO:0000256" key="8">
    <source>
        <dbReference type="SAM" id="MobiDB-lite"/>
    </source>
</evidence>